<dbReference type="EMBL" id="GBRH01209963">
    <property type="protein sequence ID" value="JAD87932.1"/>
    <property type="molecule type" value="Transcribed_RNA"/>
</dbReference>
<organism evidence="1">
    <name type="scientific">Arundo donax</name>
    <name type="common">Giant reed</name>
    <name type="synonym">Donax arundinaceus</name>
    <dbReference type="NCBI Taxonomy" id="35708"/>
    <lineage>
        <taxon>Eukaryota</taxon>
        <taxon>Viridiplantae</taxon>
        <taxon>Streptophyta</taxon>
        <taxon>Embryophyta</taxon>
        <taxon>Tracheophyta</taxon>
        <taxon>Spermatophyta</taxon>
        <taxon>Magnoliopsida</taxon>
        <taxon>Liliopsida</taxon>
        <taxon>Poales</taxon>
        <taxon>Poaceae</taxon>
        <taxon>PACMAD clade</taxon>
        <taxon>Arundinoideae</taxon>
        <taxon>Arundineae</taxon>
        <taxon>Arundo</taxon>
    </lineage>
</organism>
<dbReference type="AlphaFoldDB" id="A0A0A9DVY9"/>
<name>A0A0A9DVY9_ARUDO</name>
<protein>
    <submittedName>
        <fullName evidence="1">Uncharacterized protein</fullName>
    </submittedName>
</protein>
<accession>A0A0A9DVY9</accession>
<evidence type="ECO:0000313" key="1">
    <source>
        <dbReference type="EMBL" id="JAD87932.1"/>
    </source>
</evidence>
<reference evidence="1" key="2">
    <citation type="journal article" date="2015" name="Data Brief">
        <title>Shoot transcriptome of the giant reed, Arundo donax.</title>
        <authorList>
            <person name="Barrero R.A."/>
            <person name="Guerrero F.D."/>
            <person name="Moolhuijzen P."/>
            <person name="Goolsby J.A."/>
            <person name="Tidwell J."/>
            <person name="Bellgard S.E."/>
            <person name="Bellgard M.I."/>
        </authorList>
    </citation>
    <scope>NUCLEOTIDE SEQUENCE</scope>
    <source>
        <tissue evidence="1">Shoot tissue taken approximately 20 cm above the soil surface</tissue>
    </source>
</reference>
<sequence length="43" mass="5128">MRMACIYVYQFDMKLDKSRCDACVGCLLNYLMMCLKELRAIDR</sequence>
<proteinExistence type="predicted"/>
<reference evidence="1" key="1">
    <citation type="submission" date="2014-09" db="EMBL/GenBank/DDBJ databases">
        <authorList>
            <person name="Magalhaes I.L.F."/>
            <person name="Oliveira U."/>
            <person name="Santos F.R."/>
            <person name="Vidigal T.H.D.A."/>
            <person name="Brescovit A.D."/>
            <person name="Santos A.J."/>
        </authorList>
    </citation>
    <scope>NUCLEOTIDE SEQUENCE</scope>
    <source>
        <tissue evidence="1">Shoot tissue taken approximately 20 cm above the soil surface</tissue>
    </source>
</reference>